<dbReference type="EC" id="2.7.1.71" evidence="7"/>
<comment type="function">
    <text evidence="7">Catalyzes the specific phosphorylation of the 3-hydroxyl group of shikimic acid using ATP as a cosubstrate.</text>
</comment>
<keyword evidence="9" id="KW-1185">Reference proteome</keyword>
<dbReference type="EMBL" id="CP068439">
    <property type="protein sequence ID" value="QQX75696.1"/>
    <property type="molecule type" value="Genomic_DNA"/>
</dbReference>
<dbReference type="InterPro" id="IPR027417">
    <property type="entry name" value="P-loop_NTPase"/>
</dbReference>
<evidence type="ECO:0000313" key="9">
    <source>
        <dbReference type="Proteomes" id="UP000629420"/>
    </source>
</evidence>
<dbReference type="InterPro" id="IPR031322">
    <property type="entry name" value="Shikimate/glucono_kinase"/>
</dbReference>
<evidence type="ECO:0000256" key="7">
    <source>
        <dbReference type="HAMAP-Rule" id="MF_00109"/>
    </source>
</evidence>
<proteinExistence type="inferred from homology"/>
<dbReference type="InterPro" id="IPR000623">
    <property type="entry name" value="Shikimate_kinase/TSH1"/>
</dbReference>
<dbReference type="HAMAP" id="MF_00109">
    <property type="entry name" value="Shikimate_kinase"/>
    <property type="match status" value="1"/>
</dbReference>
<evidence type="ECO:0000256" key="1">
    <source>
        <dbReference type="ARBA" id="ARBA00022605"/>
    </source>
</evidence>
<keyword evidence="3 7" id="KW-0547">Nucleotide-binding</keyword>
<evidence type="ECO:0000313" key="8">
    <source>
        <dbReference type="EMBL" id="QQX75696.1"/>
    </source>
</evidence>
<comment type="subunit">
    <text evidence="7">Monomer.</text>
</comment>
<dbReference type="GO" id="GO:0016301">
    <property type="term" value="F:kinase activity"/>
    <property type="evidence" value="ECO:0007669"/>
    <property type="project" value="UniProtKB-KW"/>
</dbReference>
<comment type="cofactor">
    <cofactor evidence="7">
        <name>Mg(2+)</name>
        <dbReference type="ChEBI" id="CHEBI:18420"/>
    </cofactor>
    <text evidence="7">Binds 1 Mg(2+) ion per subunit.</text>
</comment>
<comment type="catalytic activity">
    <reaction evidence="7">
        <text>shikimate + ATP = 3-phosphoshikimate + ADP + H(+)</text>
        <dbReference type="Rhea" id="RHEA:13121"/>
        <dbReference type="ChEBI" id="CHEBI:15378"/>
        <dbReference type="ChEBI" id="CHEBI:30616"/>
        <dbReference type="ChEBI" id="CHEBI:36208"/>
        <dbReference type="ChEBI" id="CHEBI:145989"/>
        <dbReference type="ChEBI" id="CHEBI:456216"/>
        <dbReference type="EC" id="2.7.1.71"/>
    </reaction>
</comment>
<dbReference type="SUPFAM" id="SSF52540">
    <property type="entry name" value="P-loop containing nucleoside triphosphate hydrolases"/>
    <property type="match status" value="1"/>
</dbReference>
<feature type="binding site" evidence="7">
    <location>
        <position position="14"/>
    </location>
    <ligand>
        <name>Mg(2+)</name>
        <dbReference type="ChEBI" id="CHEBI:18420"/>
    </ligand>
</feature>
<keyword evidence="7" id="KW-0963">Cytoplasm</keyword>
<feature type="binding site" evidence="7">
    <location>
        <position position="32"/>
    </location>
    <ligand>
        <name>substrate</name>
    </ligand>
</feature>
<keyword evidence="1 7" id="KW-0028">Amino-acid biosynthesis</keyword>
<feature type="binding site" evidence="7">
    <location>
        <position position="56"/>
    </location>
    <ligand>
        <name>substrate</name>
    </ligand>
</feature>
<dbReference type="PANTHER" id="PTHR21087:SF16">
    <property type="entry name" value="SHIKIMATE KINASE 1, CHLOROPLASTIC"/>
    <property type="match status" value="1"/>
</dbReference>
<reference evidence="8 9" key="1">
    <citation type="submission" date="2021-01" db="EMBL/GenBank/DDBJ databases">
        <title>Aequorivita sp. strain KX20305, a bacterium isolated from the sediment collected at a cold seep field in South China Sea.</title>
        <authorList>
            <person name="Zhang H."/>
            <person name="Li C."/>
        </authorList>
    </citation>
    <scope>NUCLEOTIDE SEQUENCE [LARGE SCALE GENOMIC DNA]</scope>
    <source>
        <strain evidence="8 9">KX20305</strain>
    </source>
</reference>
<keyword evidence="7" id="KW-0479">Metal-binding</keyword>
<dbReference type="Pfam" id="PF01202">
    <property type="entry name" value="SKI"/>
    <property type="match status" value="1"/>
</dbReference>
<gene>
    <name evidence="7" type="primary">aroK</name>
    <name evidence="8" type="ORF">JK629_10125</name>
</gene>
<dbReference type="RefSeq" id="WP_202335510.1">
    <property type="nucleotide sequence ID" value="NZ_CP068439.1"/>
</dbReference>
<keyword evidence="4 7" id="KW-0418">Kinase</keyword>
<feature type="binding site" evidence="7">
    <location>
        <position position="79"/>
    </location>
    <ligand>
        <name>substrate</name>
    </ligand>
</feature>
<name>A0ABX7DNK7_9FLAO</name>
<evidence type="ECO:0000256" key="4">
    <source>
        <dbReference type="ARBA" id="ARBA00022777"/>
    </source>
</evidence>
<sequence>MKIVLVGYMGSGKSSIGKKLAEVVKLPFMDLDSEIEKTEGIAVSEIFSQKGEIYFRNIENKILKKVLDQPDNFILATGGGTPCYGDSMDYILKKQGVVSIYLRTPLKVLVSRLMLEKDERPLLIHINTENELEDFIRKHLFERAFYYNQAAVTIDVVSESITETVAKIILKLF</sequence>
<dbReference type="PANTHER" id="PTHR21087">
    <property type="entry name" value="SHIKIMATE KINASE"/>
    <property type="match status" value="1"/>
</dbReference>
<comment type="similarity">
    <text evidence="7">Belongs to the shikimate kinase family.</text>
</comment>
<dbReference type="Gene3D" id="3.40.50.300">
    <property type="entry name" value="P-loop containing nucleotide triphosphate hydrolases"/>
    <property type="match status" value="1"/>
</dbReference>
<organism evidence="8 9">
    <name type="scientific">Aequorivita iocasae</name>
    <dbReference type="NCBI Taxonomy" id="2803865"/>
    <lineage>
        <taxon>Bacteria</taxon>
        <taxon>Pseudomonadati</taxon>
        <taxon>Bacteroidota</taxon>
        <taxon>Flavobacteriia</taxon>
        <taxon>Flavobacteriales</taxon>
        <taxon>Flavobacteriaceae</taxon>
        <taxon>Aequorivita</taxon>
    </lineage>
</organism>
<keyword evidence="7" id="KW-0460">Magnesium</keyword>
<comment type="subcellular location">
    <subcellularLocation>
        <location evidence="7">Cytoplasm</location>
    </subcellularLocation>
</comment>
<feature type="binding site" evidence="7">
    <location>
        <position position="120"/>
    </location>
    <ligand>
        <name>ATP</name>
        <dbReference type="ChEBI" id="CHEBI:30616"/>
    </ligand>
</feature>
<comment type="caution">
    <text evidence="7">Lacks conserved residue(s) required for the propagation of feature annotation.</text>
</comment>
<evidence type="ECO:0000256" key="5">
    <source>
        <dbReference type="ARBA" id="ARBA00022840"/>
    </source>
</evidence>
<comment type="pathway">
    <text evidence="7">Metabolic intermediate biosynthesis; chorismate biosynthesis; chorismate from D-erythrose 4-phosphate and phosphoenolpyruvate: step 5/7.</text>
</comment>
<evidence type="ECO:0000256" key="6">
    <source>
        <dbReference type="ARBA" id="ARBA00023141"/>
    </source>
</evidence>
<evidence type="ECO:0000256" key="3">
    <source>
        <dbReference type="ARBA" id="ARBA00022741"/>
    </source>
</evidence>
<dbReference type="CDD" id="cd00464">
    <property type="entry name" value="SK"/>
    <property type="match status" value="1"/>
</dbReference>
<keyword evidence="6 7" id="KW-0057">Aromatic amino acid biosynthesis</keyword>
<accession>A0ABX7DNK7</accession>
<dbReference type="Proteomes" id="UP000629420">
    <property type="component" value="Chromosome"/>
</dbReference>
<evidence type="ECO:0000256" key="2">
    <source>
        <dbReference type="ARBA" id="ARBA00022679"/>
    </source>
</evidence>
<feature type="binding site" evidence="7">
    <location>
        <position position="143"/>
    </location>
    <ligand>
        <name>substrate</name>
    </ligand>
</feature>
<dbReference type="PRINTS" id="PR01100">
    <property type="entry name" value="SHIKIMTKNASE"/>
</dbReference>
<feature type="binding site" evidence="7">
    <location>
        <begin position="10"/>
        <end position="15"/>
    </location>
    <ligand>
        <name>ATP</name>
        <dbReference type="ChEBI" id="CHEBI:30616"/>
    </ligand>
</feature>
<protein>
    <recommendedName>
        <fullName evidence="7">Shikimate kinase</fullName>
        <shortName evidence="7">SK</shortName>
        <ecNumber evidence="7">2.7.1.71</ecNumber>
    </recommendedName>
</protein>
<keyword evidence="2 7" id="KW-0808">Transferase</keyword>
<keyword evidence="5 7" id="KW-0067">ATP-binding</keyword>